<evidence type="ECO:0000313" key="1">
    <source>
        <dbReference type="EMBL" id="SBW85396.1"/>
    </source>
</evidence>
<dbReference type="EMBL" id="LT599585">
    <property type="protein sequence ID" value="SBW85396.1"/>
    <property type="molecule type" value="Genomic_DNA"/>
</dbReference>
<sequence length="206" mass="22087">MIHQSQPPQPNSQSLLISGLLPSGESFSDVVDADSSYEAMIRVICQARYSDDGGDLEVIRVADARTGAQLSEVLLSADQDLLREVDAVEYVLHTVQTSLDNGRIAWPDEKSIQLRAFVEFFELVLSQAPGVFEGLCSGHSLTSDDDITIVFEDSRSSDTELVPADALFALATAALEEGGVAAVYQVLTLAGLTRVALSQACIRALV</sequence>
<reference evidence="2" key="1">
    <citation type="submission" date="2016-07" db="EMBL/GenBank/DDBJ databases">
        <authorList>
            <person name="Florea S."/>
            <person name="Webb J.S."/>
            <person name="Jaromczyk J."/>
            <person name="Schardl C.L."/>
        </authorList>
    </citation>
    <scope>NUCLEOTIDE SEQUENCE [LARGE SCALE GENOMIC DNA]</scope>
    <source>
        <strain evidence="2">1YdBTEX2</strain>
        <plasmid evidence="2">Plasmid pve_Plasmid</plasmid>
    </source>
</reference>
<organism evidence="1 2">
    <name type="scientific">Pseudomonas veronii 1YdBTEX2</name>
    <dbReference type="NCBI Taxonomy" id="1295141"/>
    <lineage>
        <taxon>Bacteria</taxon>
        <taxon>Pseudomonadati</taxon>
        <taxon>Pseudomonadota</taxon>
        <taxon>Gammaproteobacteria</taxon>
        <taxon>Pseudomonadales</taxon>
        <taxon>Pseudomonadaceae</taxon>
        <taxon>Pseudomonas</taxon>
    </lineage>
</organism>
<dbReference type="Proteomes" id="UP000245431">
    <property type="component" value="Plasmid PVE_plasmid"/>
</dbReference>
<gene>
    <name evidence="1" type="ORF">PVE_P0358</name>
</gene>
<proteinExistence type="predicted"/>
<accession>A0A1D3KAM1</accession>
<evidence type="ECO:0000313" key="2">
    <source>
        <dbReference type="Proteomes" id="UP000245431"/>
    </source>
</evidence>
<keyword evidence="1" id="KW-0614">Plasmid</keyword>
<protein>
    <submittedName>
        <fullName evidence="1">Uncharacterized protein</fullName>
    </submittedName>
</protein>
<name>A0A1D3KAM1_PSEVE</name>
<geneLocation type="plasmid" evidence="2">
    <name>pve_Plasmid</name>
</geneLocation>
<dbReference type="AlphaFoldDB" id="A0A1D3KAM1"/>